<dbReference type="PROSITE" id="PS50110">
    <property type="entry name" value="RESPONSE_REGULATORY"/>
    <property type="match status" value="1"/>
</dbReference>
<dbReference type="GO" id="GO:0005524">
    <property type="term" value="F:ATP binding"/>
    <property type="evidence" value="ECO:0007669"/>
    <property type="project" value="UniProtKB-KW"/>
</dbReference>
<evidence type="ECO:0000256" key="4">
    <source>
        <dbReference type="ARBA" id="ARBA00022553"/>
    </source>
</evidence>
<dbReference type="Proteomes" id="UP000001296">
    <property type="component" value="Chromosome"/>
</dbReference>
<dbReference type="Pfam" id="PF08448">
    <property type="entry name" value="PAS_4"/>
    <property type="match status" value="2"/>
</dbReference>
<dbReference type="CDD" id="cd17546">
    <property type="entry name" value="REC_hyHK_CKI1_RcsC-like"/>
    <property type="match status" value="1"/>
</dbReference>
<name>E0RQM5_WINT6</name>
<dbReference type="PaxDb" id="665571-STHERM_c05640"/>
<dbReference type="PANTHER" id="PTHR43047">
    <property type="entry name" value="TWO-COMPONENT HISTIDINE PROTEIN KINASE"/>
    <property type="match status" value="1"/>
</dbReference>
<dbReference type="SUPFAM" id="SSF55785">
    <property type="entry name" value="PYP-like sensor domain (PAS domain)"/>
    <property type="match status" value="4"/>
</dbReference>
<dbReference type="GO" id="GO:0009927">
    <property type="term" value="F:histidine phosphotransfer kinase activity"/>
    <property type="evidence" value="ECO:0007669"/>
    <property type="project" value="TreeGrafter"/>
</dbReference>
<dbReference type="Pfam" id="PF02518">
    <property type="entry name" value="HATPase_c"/>
    <property type="match status" value="1"/>
</dbReference>
<dbReference type="Pfam" id="PF00072">
    <property type="entry name" value="Response_reg"/>
    <property type="match status" value="1"/>
</dbReference>
<accession>E0RQM5</accession>
<comment type="catalytic activity">
    <reaction evidence="1">
        <text>ATP + protein L-histidine = ADP + protein N-phospho-L-histidine.</text>
        <dbReference type="EC" id="2.7.13.3"/>
    </reaction>
</comment>
<dbReference type="InterPro" id="IPR013656">
    <property type="entry name" value="PAS_4"/>
</dbReference>
<feature type="coiled-coil region" evidence="13">
    <location>
        <begin position="499"/>
        <end position="533"/>
    </location>
</feature>
<evidence type="ECO:0000256" key="11">
    <source>
        <dbReference type="ARBA" id="ARBA00023306"/>
    </source>
</evidence>
<evidence type="ECO:0000259" key="14">
    <source>
        <dbReference type="PROSITE" id="PS50109"/>
    </source>
</evidence>
<feature type="modified residue" description="4-aspartylphosphate" evidence="12">
    <location>
        <position position="1093"/>
    </location>
</feature>
<dbReference type="NCBIfam" id="TIGR00229">
    <property type="entry name" value="sensory_box"/>
    <property type="match status" value="3"/>
</dbReference>
<evidence type="ECO:0000256" key="13">
    <source>
        <dbReference type="SAM" id="Coils"/>
    </source>
</evidence>
<evidence type="ECO:0000313" key="18">
    <source>
        <dbReference type="EMBL" id="ADN01529.1"/>
    </source>
</evidence>
<dbReference type="AlphaFoldDB" id="E0RQM5"/>
<dbReference type="Pfam" id="PF00989">
    <property type="entry name" value="PAS"/>
    <property type="match status" value="1"/>
</dbReference>
<dbReference type="GO" id="GO:0006355">
    <property type="term" value="P:regulation of DNA-templated transcription"/>
    <property type="evidence" value="ECO:0007669"/>
    <property type="project" value="InterPro"/>
</dbReference>
<feature type="domain" description="PAC" evidence="17">
    <location>
        <begin position="728"/>
        <end position="780"/>
    </location>
</feature>
<keyword evidence="8" id="KW-0067">ATP-binding</keyword>
<evidence type="ECO:0000259" key="15">
    <source>
        <dbReference type="PROSITE" id="PS50110"/>
    </source>
</evidence>
<feature type="domain" description="Response regulatory" evidence="15">
    <location>
        <begin position="1044"/>
        <end position="1160"/>
    </location>
</feature>
<evidence type="ECO:0000259" key="17">
    <source>
        <dbReference type="PROSITE" id="PS50113"/>
    </source>
</evidence>
<keyword evidence="9" id="KW-0902">Two-component regulatory system</keyword>
<evidence type="ECO:0000256" key="7">
    <source>
        <dbReference type="ARBA" id="ARBA00022777"/>
    </source>
</evidence>
<evidence type="ECO:0000256" key="10">
    <source>
        <dbReference type="ARBA" id="ARBA00023136"/>
    </source>
</evidence>
<keyword evidence="6" id="KW-0547">Nucleotide-binding</keyword>
<dbReference type="SMART" id="SM00091">
    <property type="entry name" value="PAS"/>
    <property type="match status" value="4"/>
</dbReference>
<feature type="domain" description="Histidine kinase" evidence="14">
    <location>
        <begin position="798"/>
        <end position="1020"/>
    </location>
</feature>
<dbReference type="InterPro" id="IPR036097">
    <property type="entry name" value="HisK_dim/P_sf"/>
</dbReference>
<dbReference type="Pfam" id="PF00512">
    <property type="entry name" value="HisKA"/>
    <property type="match status" value="1"/>
</dbReference>
<evidence type="ECO:0000256" key="2">
    <source>
        <dbReference type="ARBA" id="ARBA00004370"/>
    </source>
</evidence>
<dbReference type="SUPFAM" id="SSF47384">
    <property type="entry name" value="Homodimeric domain of signal transducing histidine kinase"/>
    <property type="match status" value="1"/>
</dbReference>
<dbReference type="PRINTS" id="PR00344">
    <property type="entry name" value="BCTRLSENSOR"/>
</dbReference>
<evidence type="ECO:0000256" key="1">
    <source>
        <dbReference type="ARBA" id="ARBA00000085"/>
    </source>
</evidence>
<feature type="domain" description="PAS" evidence="16">
    <location>
        <begin position="655"/>
        <end position="710"/>
    </location>
</feature>
<dbReference type="KEGG" id="sta:STHERM_c05640"/>
<dbReference type="SUPFAM" id="SSF55874">
    <property type="entry name" value="ATPase domain of HSP90 chaperone/DNA topoisomerase II/histidine kinase"/>
    <property type="match status" value="1"/>
</dbReference>
<dbReference type="FunFam" id="3.30.565.10:FF:000010">
    <property type="entry name" value="Sensor histidine kinase RcsC"/>
    <property type="match status" value="1"/>
</dbReference>
<keyword evidence="10" id="KW-0472">Membrane</keyword>
<keyword evidence="4 12" id="KW-0597">Phosphoprotein</keyword>
<dbReference type="GO" id="GO:0005886">
    <property type="term" value="C:plasma membrane"/>
    <property type="evidence" value="ECO:0007669"/>
    <property type="project" value="TreeGrafter"/>
</dbReference>
<evidence type="ECO:0000256" key="5">
    <source>
        <dbReference type="ARBA" id="ARBA00022679"/>
    </source>
</evidence>
<evidence type="ECO:0000259" key="16">
    <source>
        <dbReference type="PROSITE" id="PS50112"/>
    </source>
</evidence>
<dbReference type="InterPro" id="IPR036890">
    <property type="entry name" value="HATPase_C_sf"/>
</dbReference>
<feature type="domain" description="PAC" evidence="17">
    <location>
        <begin position="460"/>
        <end position="511"/>
    </location>
</feature>
<dbReference type="SMART" id="SM00448">
    <property type="entry name" value="REC"/>
    <property type="match status" value="1"/>
</dbReference>
<protein>
    <recommendedName>
        <fullName evidence="3">histidine kinase</fullName>
        <ecNumber evidence="3">2.7.13.3</ecNumber>
    </recommendedName>
</protein>
<dbReference type="InterPro" id="IPR035965">
    <property type="entry name" value="PAS-like_dom_sf"/>
</dbReference>
<keyword evidence="11" id="KW-0131">Cell cycle</keyword>
<evidence type="ECO:0000256" key="6">
    <source>
        <dbReference type="ARBA" id="ARBA00022741"/>
    </source>
</evidence>
<evidence type="ECO:0000256" key="3">
    <source>
        <dbReference type="ARBA" id="ARBA00012438"/>
    </source>
</evidence>
<reference evidence="18 19" key="2">
    <citation type="journal article" date="2010" name="J. Bacteriol.">
        <title>Genome sequence of the polysaccharide-degrading, thermophilic anaerobe Spirochaeta thermophila DSM 6192.</title>
        <authorList>
            <person name="Angelov A."/>
            <person name="Liebl S."/>
            <person name="Ballschmiter M."/>
            <person name="Bomeke M."/>
            <person name="Lehmann R."/>
            <person name="Liesegang H."/>
            <person name="Daniel R."/>
            <person name="Liebl W."/>
        </authorList>
    </citation>
    <scope>NUCLEOTIDE SEQUENCE [LARGE SCALE GENOMIC DNA]</scope>
    <source>
        <strain evidence="19">ATCC 49972 / DSM 6192 / RI 19.B1</strain>
    </source>
</reference>
<dbReference type="SMART" id="SM00387">
    <property type="entry name" value="HATPase_c"/>
    <property type="match status" value="1"/>
</dbReference>
<dbReference type="CDD" id="cd00082">
    <property type="entry name" value="HisKA"/>
    <property type="match status" value="1"/>
</dbReference>
<dbReference type="InterPro" id="IPR000014">
    <property type="entry name" value="PAS"/>
</dbReference>
<dbReference type="InterPro" id="IPR005467">
    <property type="entry name" value="His_kinase_dom"/>
</dbReference>
<dbReference type="InterPro" id="IPR013767">
    <property type="entry name" value="PAS_fold"/>
</dbReference>
<feature type="coiled-coil region" evidence="13">
    <location>
        <begin position="768"/>
        <end position="798"/>
    </location>
</feature>
<dbReference type="Gene3D" id="3.40.50.2300">
    <property type="match status" value="1"/>
</dbReference>
<organism evidence="18 19">
    <name type="scientific">Winmispira thermophila (strain ATCC 49972 / DSM 6192 / RI 19.B1)</name>
    <name type="common">Spirochaeta thermophila</name>
    <dbReference type="NCBI Taxonomy" id="665571"/>
    <lineage>
        <taxon>Bacteria</taxon>
        <taxon>Pseudomonadati</taxon>
        <taxon>Spirochaetota</taxon>
        <taxon>Spirochaetia</taxon>
        <taxon>Winmispirales</taxon>
        <taxon>Winmispiraceae</taxon>
        <taxon>Winmispira</taxon>
    </lineage>
</organism>
<dbReference type="CDD" id="cd16922">
    <property type="entry name" value="HATPase_EvgS-ArcB-TorS-like"/>
    <property type="match status" value="1"/>
</dbReference>
<dbReference type="SMART" id="SM00388">
    <property type="entry name" value="HisKA"/>
    <property type="match status" value="1"/>
</dbReference>
<dbReference type="Gene3D" id="1.10.287.130">
    <property type="match status" value="1"/>
</dbReference>
<dbReference type="SUPFAM" id="SSF52172">
    <property type="entry name" value="CheY-like"/>
    <property type="match status" value="1"/>
</dbReference>
<dbReference type="GO" id="GO:0000155">
    <property type="term" value="F:phosphorelay sensor kinase activity"/>
    <property type="evidence" value="ECO:0007669"/>
    <property type="project" value="InterPro"/>
</dbReference>
<dbReference type="HOGENOM" id="CLU_006625_0_0_12"/>
<feature type="domain" description="PAC" evidence="17">
    <location>
        <begin position="606"/>
        <end position="658"/>
    </location>
</feature>
<dbReference type="InterPro" id="IPR003661">
    <property type="entry name" value="HisK_dim/P_dom"/>
</dbReference>
<dbReference type="Pfam" id="PF13426">
    <property type="entry name" value="PAS_9"/>
    <property type="match status" value="1"/>
</dbReference>
<dbReference type="EMBL" id="CP001698">
    <property type="protein sequence ID" value="ADN01529.1"/>
    <property type="molecule type" value="Genomic_DNA"/>
</dbReference>
<proteinExistence type="predicted"/>
<sequence length="1272" mass="144284">MTSSRGGGEISSLEESLEEVSLDMGAPGASLCLTITYELQEIARWEAPDAVTLLDALLLSTDEGRFWIEGFELRNFTHLSILDGRIHLYPLKVGGFLYGILAVDSPSHPEAFLSHKSRYEQAWFSALPWERIFTPGFRLDIAKNLLPSLRTGLLYLDVRTRSIDLHLPGSSTSPSTSLTLSEPEFLATVEPDARKSLEEFLAAPHDTFHGRFSFPGRGRTSFLVIPLPVQGRILPFLLLDVHAETLYFESLQEQRRLFTSVLDSFTDYILVTDSDRRILYANTAFETWAYLLEGRPLPSLVGKPISLVSRAIDAHLRPLLEEAEKSDTVILREISWQHRAEEITTEVTIFPLHKDYETARWLIILHNITHRKRTERLLSQQKQFYRQMLEALPIGVYTLDPLSDYTVSLWNPYMERITGVPRQKALGVPETRLFPPPLSEELEVLNRKILEDPLTRVLVPSMEVEFPHQEESRIVKVQKRGVLTPEGELDHILVLLEDITEQRRTEEELERYRNHLEEEVARKSAELARAAMEMDAILRSTESVAICSMDRDLRIQIFNPTLARLSRMYFKRPPRREMRFTDLFPTRTMQRQVETAVSRVLSGQTFTTRFSVSRRNLLPLHLEVVISPKRNEGGEILGATVIAMDITQRATVERQMRLFKAIADTAPYGTVIIDANHTIVYANPYMARIHGYRLEEVMGQHLSIFHTEEQYEKLIEELTRAEDVGVMPSQEIWHVYQGQLPFPMLTTATFIKDEEGHVTYIGIVSLDMSLQKEAEQKLKEAKEEAERAMRAKSEFLANMSHEIRTPLNAIIGFTDLLASSFPSGKEASYLDAIRSSGKNLLMLINDILDLSKIEAGKMTLSYSPVDLRSFIEEIANIFRTQVEHKGLSFILDYAPALPPTVEIDELRLRQVLFNLIGNAIKFTEQGHVKVQVRGSLHTEESKVDLTISVEDTGIGIRPEEREAIFQSFHQSSGQDTRKYGGTGLGLTISKRLVEMMGGTISVESEYGKGTTFTVNIPDLTCSTERMVSATEETGGDVPMYEGKVILVVDDKDLNRTLLKEYLAPTGATVIEASNGQEALSRAEAHPPDLILMDIRMPVMDGLSFIKEYYRDPSHRNIPVIALTASVLKERHEEFLRNGFVEVLTKPIQKDALFSTLRSFLPTETSRTAAPPPPREEHLEFTAEDLARRAQILSLYDREIAPLLEEAKETWLNTTLEELGSRAKEAGTRIGSPFLSGWGASLEEAVQSFNIHRIRTLIKEFEEKIGRLKEESL</sequence>
<reference key="1">
    <citation type="submission" date="2009-08" db="EMBL/GenBank/DDBJ databases">
        <title>The genome sequence of Spirochaeta thermophila DSM6192.</title>
        <authorList>
            <person name="Angelov A."/>
            <person name="Mientus M."/>
            <person name="Wittenberg S."/>
            <person name="Lehmann R."/>
            <person name="Liesegang H."/>
            <person name="Daniel R."/>
            <person name="Liebl W."/>
        </authorList>
    </citation>
    <scope>NUCLEOTIDE SEQUENCE</scope>
    <source>
        <strain>DSM 6192</strain>
    </source>
</reference>
<evidence type="ECO:0000256" key="9">
    <source>
        <dbReference type="ARBA" id="ARBA00023012"/>
    </source>
</evidence>
<evidence type="ECO:0000313" key="19">
    <source>
        <dbReference type="Proteomes" id="UP000001296"/>
    </source>
</evidence>
<dbReference type="InterPro" id="IPR004358">
    <property type="entry name" value="Sig_transdc_His_kin-like_C"/>
</dbReference>
<dbReference type="PANTHER" id="PTHR43047:SF72">
    <property type="entry name" value="OSMOSENSING HISTIDINE PROTEIN KINASE SLN1"/>
    <property type="match status" value="1"/>
</dbReference>
<keyword evidence="13" id="KW-0175">Coiled coil</keyword>
<dbReference type="InterPro" id="IPR011006">
    <property type="entry name" value="CheY-like_superfamily"/>
</dbReference>
<dbReference type="InterPro" id="IPR001789">
    <property type="entry name" value="Sig_transdc_resp-reg_receiver"/>
</dbReference>
<dbReference type="PROSITE" id="PS50109">
    <property type="entry name" value="HIS_KIN"/>
    <property type="match status" value="1"/>
</dbReference>
<dbReference type="PROSITE" id="PS50112">
    <property type="entry name" value="PAS"/>
    <property type="match status" value="2"/>
</dbReference>
<gene>
    <name evidence="18" type="ordered locus">STHERM_c05640</name>
</gene>
<keyword evidence="7" id="KW-0418">Kinase</keyword>
<evidence type="ECO:0000256" key="12">
    <source>
        <dbReference type="PROSITE-ProRule" id="PRU00169"/>
    </source>
</evidence>
<dbReference type="CDD" id="cd00130">
    <property type="entry name" value="PAS"/>
    <property type="match status" value="2"/>
</dbReference>
<comment type="subcellular location">
    <subcellularLocation>
        <location evidence="2">Membrane</location>
    </subcellularLocation>
</comment>
<dbReference type="Gene3D" id="3.30.565.10">
    <property type="entry name" value="Histidine kinase-like ATPase, C-terminal domain"/>
    <property type="match status" value="1"/>
</dbReference>
<keyword evidence="5" id="KW-0808">Transferase</keyword>
<dbReference type="FunFam" id="1.10.287.130:FF:000038">
    <property type="entry name" value="Sensory transduction histidine kinase"/>
    <property type="match status" value="1"/>
</dbReference>
<dbReference type="PROSITE" id="PS50113">
    <property type="entry name" value="PAC"/>
    <property type="match status" value="3"/>
</dbReference>
<dbReference type="InterPro" id="IPR000700">
    <property type="entry name" value="PAS-assoc_C"/>
</dbReference>
<dbReference type="eggNOG" id="COG2205">
    <property type="taxonomic scope" value="Bacteria"/>
</dbReference>
<dbReference type="Gene3D" id="3.30.450.20">
    <property type="entry name" value="PAS domain"/>
    <property type="match status" value="4"/>
</dbReference>
<feature type="domain" description="PAS" evidence="16">
    <location>
        <begin position="381"/>
        <end position="453"/>
    </location>
</feature>
<dbReference type="EC" id="2.7.13.3" evidence="3"/>
<dbReference type="InterPro" id="IPR003594">
    <property type="entry name" value="HATPase_dom"/>
</dbReference>
<evidence type="ECO:0000256" key="8">
    <source>
        <dbReference type="ARBA" id="ARBA00022840"/>
    </source>
</evidence>